<gene>
    <name evidence="2" type="ORF">FKZ61_13820</name>
</gene>
<reference evidence="2 3" key="1">
    <citation type="submission" date="2019-06" db="EMBL/GenBank/DDBJ databases">
        <title>Genome sequence of Litorilinea aerophila BAA-2444.</title>
        <authorList>
            <person name="Maclea K.S."/>
            <person name="Maurais E.G."/>
            <person name="Iannazzi L.C."/>
        </authorList>
    </citation>
    <scope>NUCLEOTIDE SEQUENCE [LARGE SCALE GENOMIC DNA]</scope>
    <source>
        <strain evidence="2 3">ATCC BAA-2444</strain>
    </source>
</reference>
<dbReference type="InterPro" id="IPR038071">
    <property type="entry name" value="UROD/MetE-like_sf"/>
</dbReference>
<keyword evidence="3" id="KW-1185">Reference proteome</keyword>
<dbReference type="InterPro" id="IPR000257">
    <property type="entry name" value="Uroporphyrinogen_deCOase"/>
</dbReference>
<proteinExistence type="predicted"/>
<dbReference type="OrthoDB" id="7375127at2"/>
<protein>
    <submittedName>
        <fullName evidence="2">Uroporphyrinogen decarboxylase</fullName>
    </submittedName>
</protein>
<dbReference type="GO" id="GO:0006779">
    <property type="term" value="P:porphyrin-containing compound biosynthetic process"/>
    <property type="evidence" value="ECO:0007669"/>
    <property type="project" value="InterPro"/>
</dbReference>
<dbReference type="Proteomes" id="UP000317371">
    <property type="component" value="Unassembled WGS sequence"/>
</dbReference>
<dbReference type="InterPro" id="IPR052024">
    <property type="entry name" value="Methanogen_methyltrans"/>
</dbReference>
<name>A0A540VE65_9CHLR</name>
<feature type="domain" description="Uroporphyrinogen decarboxylase (URO-D)" evidence="1">
    <location>
        <begin position="39"/>
        <end position="327"/>
    </location>
</feature>
<dbReference type="InParanoid" id="A0A540VE65"/>
<dbReference type="Pfam" id="PF01208">
    <property type="entry name" value="URO-D"/>
    <property type="match status" value="1"/>
</dbReference>
<evidence type="ECO:0000313" key="2">
    <source>
        <dbReference type="EMBL" id="TQE95054.1"/>
    </source>
</evidence>
<dbReference type="PANTHER" id="PTHR47099:SF1">
    <property type="entry name" value="METHYLCOBAMIDE:COM METHYLTRANSFERASE MTBA"/>
    <property type="match status" value="1"/>
</dbReference>
<evidence type="ECO:0000259" key="1">
    <source>
        <dbReference type="Pfam" id="PF01208"/>
    </source>
</evidence>
<dbReference type="GO" id="GO:0004853">
    <property type="term" value="F:uroporphyrinogen decarboxylase activity"/>
    <property type="evidence" value="ECO:0007669"/>
    <property type="project" value="InterPro"/>
</dbReference>
<dbReference type="EMBL" id="VIGC01000017">
    <property type="protein sequence ID" value="TQE95054.1"/>
    <property type="molecule type" value="Genomic_DNA"/>
</dbReference>
<sequence>MTTTMSRRERLEAIFAGEAVDRPAAALWRHWPVDDLRGDALARATLTFQRTYDFDFVKVTPNSNYCVTGYGAQAHWEGNGEGTYVWDRRVIQEPEDWTRLRPLDPRAGLQGEVLEANALIGRELGQEVPFIQTIFNPLAQAKNLAGDRLLAHLRQYPDAVKEGLAVITESILRFVAELKSTGAAGIFLAVQHASYDLLTEAEYREFCRPLDLQILDATEGMWFNLVHLHGTHVMFDLVADYPAQVINWHDQETPPSLAEALSRTRMALCGGLRQWETLVRGTPEGVQAEAQAALAATGGRRFILGTGCVTPIIAPTGNILAVRQAVETARG</sequence>
<organism evidence="2 3">
    <name type="scientific">Litorilinea aerophila</name>
    <dbReference type="NCBI Taxonomy" id="1204385"/>
    <lineage>
        <taxon>Bacteria</taxon>
        <taxon>Bacillati</taxon>
        <taxon>Chloroflexota</taxon>
        <taxon>Caldilineae</taxon>
        <taxon>Caldilineales</taxon>
        <taxon>Caldilineaceae</taxon>
        <taxon>Litorilinea</taxon>
    </lineage>
</organism>
<comment type="caution">
    <text evidence="2">The sequence shown here is derived from an EMBL/GenBank/DDBJ whole genome shotgun (WGS) entry which is preliminary data.</text>
</comment>
<dbReference type="PANTHER" id="PTHR47099">
    <property type="entry name" value="METHYLCOBAMIDE:COM METHYLTRANSFERASE MTBA"/>
    <property type="match status" value="1"/>
</dbReference>
<accession>A0A540VE65</accession>
<evidence type="ECO:0000313" key="3">
    <source>
        <dbReference type="Proteomes" id="UP000317371"/>
    </source>
</evidence>
<dbReference type="AlphaFoldDB" id="A0A540VE65"/>
<dbReference type="Gene3D" id="3.20.20.210">
    <property type="match status" value="1"/>
</dbReference>
<dbReference type="SUPFAM" id="SSF51726">
    <property type="entry name" value="UROD/MetE-like"/>
    <property type="match status" value="1"/>
</dbReference>
<dbReference type="RefSeq" id="WP_141610731.1">
    <property type="nucleotide sequence ID" value="NZ_VIGC02000017.1"/>
</dbReference>